<keyword evidence="1" id="KW-0472">Membrane</keyword>
<keyword evidence="3" id="KW-1185">Reference proteome</keyword>
<dbReference type="RefSeq" id="YP_009275881.1">
    <property type="nucleotide sequence ID" value="NC_030933.1"/>
</dbReference>
<gene>
    <name evidence="2" type="ORF">Stau2_124</name>
</gene>
<evidence type="ECO:0000256" key="1">
    <source>
        <dbReference type="SAM" id="Phobius"/>
    </source>
</evidence>
<dbReference type="EMBL" id="KP881332">
    <property type="protein sequence ID" value="AKA61375.1"/>
    <property type="molecule type" value="Genomic_DNA"/>
</dbReference>
<dbReference type="GeneID" id="28802337"/>
<keyword evidence="1" id="KW-0812">Transmembrane</keyword>
<name>A0A0U2A0S0_9CAUD</name>
<sequence length="77" mass="8992">MMKIKREVSFIELMYMYYKGDIKKGQHYIFCLAGVILGMWVGNLIIGEEVIPITCLIPFVLAFILSVLHHMSDRKER</sequence>
<organism evidence="2 3">
    <name type="scientific">Staphylococcus phage Stau2</name>
    <dbReference type="NCBI Taxonomy" id="1200862"/>
    <lineage>
        <taxon>Viruses</taxon>
        <taxon>Duplodnaviria</taxon>
        <taxon>Heunggongvirae</taxon>
        <taxon>Uroviricota</taxon>
        <taxon>Caudoviricetes</taxon>
        <taxon>Herelleviridae</taxon>
        <taxon>Twortvirinae</taxon>
        <taxon>Silviavirus</taxon>
        <taxon>Silviavirus stau2</taxon>
    </lineage>
</organism>
<accession>A0A0U2A0S0</accession>
<proteinExistence type="predicted"/>
<reference evidence="2 3" key="1">
    <citation type="journal article" date="2016" name="Virus Genes">
        <title>Genomic analysis of Staphylococcus phage Stau2 isolated from medical specimen.</title>
        <authorList>
            <person name="Hsieh S.E."/>
            <person name="Tseng Y.H."/>
            <person name="Lo H.H."/>
            <person name="Chen S.T."/>
            <person name="Wu C.N."/>
        </authorList>
    </citation>
    <scope>NUCLEOTIDE SEQUENCE [LARGE SCALE GENOMIC DNA]</scope>
</reference>
<protein>
    <submittedName>
        <fullName evidence="2">Nuclease</fullName>
    </submittedName>
</protein>
<dbReference type="Proteomes" id="UP000207597">
    <property type="component" value="Segment"/>
</dbReference>
<feature type="transmembrane region" description="Helical" evidence="1">
    <location>
        <begin position="51"/>
        <end position="68"/>
    </location>
</feature>
<evidence type="ECO:0000313" key="3">
    <source>
        <dbReference type="Proteomes" id="UP000207597"/>
    </source>
</evidence>
<keyword evidence="1" id="KW-1133">Transmembrane helix</keyword>
<dbReference type="KEGG" id="vg:28802337"/>
<evidence type="ECO:0000313" key="2">
    <source>
        <dbReference type="EMBL" id="AKA61375.1"/>
    </source>
</evidence>
<feature type="transmembrane region" description="Helical" evidence="1">
    <location>
        <begin position="27"/>
        <end position="45"/>
    </location>
</feature>